<evidence type="ECO:0000313" key="3">
    <source>
        <dbReference type="Proteomes" id="UP000289738"/>
    </source>
</evidence>
<name>A0A444XCB4_ARAHY</name>
<keyword evidence="3" id="KW-1185">Reference proteome</keyword>
<reference evidence="2 3" key="1">
    <citation type="submission" date="2019-01" db="EMBL/GenBank/DDBJ databases">
        <title>Sequencing of cultivated peanut Arachis hypogaea provides insights into genome evolution and oil improvement.</title>
        <authorList>
            <person name="Chen X."/>
        </authorList>
    </citation>
    <scope>NUCLEOTIDE SEQUENCE [LARGE SCALE GENOMIC DNA]</scope>
    <source>
        <strain evidence="3">cv. Fuhuasheng</strain>
        <tissue evidence="2">Leaves</tissue>
    </source>
</reference>
<evidence type="ECO:0008006" key="4">
    <source>
        <dbReference type="Google" id="ProtNLM"/>
    </source>
</evidence>
<dbReference type="Proteomes" id="UP000289738">
    <property type="component" value="Chromosome B09"/>
</dbReference>
<comment type="caution">
    <text evidence="2">The sequence shown here is derived from an EMBL/GenBank/DDBJ whole genome shotgun (WGS) entry which is preliminary data.</text>
</comment>
<dbReference type="GO" id="GO:0003676">
    <property type="term" value="F:nucleic acid binding"/>
    <property type="evidence" value="ECO:0007669"/>
    <property type="project" value="InterPro"/>
</dbReference>
<dbReference type="SUPFAM" id="SSF57756">
    <property type="entry name" value="Retrovirus zinc finger-like domains"/>
    <property type="match status" value="1"/>
</dbReference>
<evidence type="ECO:0000313" key="2">
    <source>
        <dbReference type="EMBL" id="RYQ87364.1"/>
    </source>
</evidence>
<evidence type="ECO:0000256" key="1">
    <source>
        <dbReference type="SAM" id="MobiDB-lite"/>
    </source>
</evidence>
<gene>
    <name evidence="2" type="ORF">Ahy_B09g094870</name>
</gene>
<proteinExistence type="predicted"/>
<dbReference type="AlphaFoldDB" id="A0A444XCB4"/>
<feature type="compositionally biased region" description="Basic and acidic residues" evidence="1">
    <location>
        <begin position="1"/>
        <end position="25"/>
    </location>
</feature>
<accession>A0A444XCB4</accession>
<dbReference type="InterPro" id="IPR036875">
    <property type="entry name" value="Znf_CCHC_sf"/>
</dbReference>
<sequence>MGESSRRAEHWSNDRRNDNRSDPNAKGKTSTQLDDLRCPRCKKYHPNRPCRAGLGVCYKYEKSGHIARDCPHKKRQDAVESDHQTRARQVLMIVESEPMISRRLLVVKIERYLTNLDE</sequence>
<feature type="region of interest" description="Disordered" evidence="1">
    <location>
        <begin position="1"/>
        <end position="32"/>
    </location>
</feature>
<dbReference type="Gene3D" id="4.10.60.10">
    <property type="entry name" value="Zinc finger, CCHC-type"/>
    <property type="match status" value="1"/>
</dbReference>
<organism evidence="2 3">
    <name type="scientific">Arachis hypogaea</name>
    <name type="common">Peanut</name>
    <dbReference type="NCBI Taxonomy" id="3818"/>
    <lineage>
        <taxon>Eukaryota</taxon>
        <taxon>Viridiplantae</taxon>
        <taxon>Streptophyta</taxon>
        <taxon>Embryophyta</taxon>
        <taxon>Tracheophyta</taxon>
        <taxon>Spermatophyta</taxon>
        <taxon>Magnoliopsida</taxon>
        <taxon>eudicotyledons</taxon>
        <taxon>Gunneridae</taxon>
        <taxon>Pentapetalae</taxon>
        <taxon>rosids</taxon>
        <taxon>fabids</taxon>
        <taxon>Fabales</taxon>
        <taxon>Fabaceae</taxon>
        <taxon>Papilionoideae</taxon>
        <taxon>50 kb inversion clade</taxon>
        <taxon>dalbergioids sensu lato</taxon>
        <taxon>Dalbergieae</taxon>
        <taxon>Pterocarpus clade</taxon>
        <taxon>Arachis</taxon>
    </lineage>
</organism>
<dbReference type="GO" id="GO:0008270">
    <property type="term" value="F:zinc ion binding"/>
    <property type="evidence" value="ECO:0007669"/>
    <property type="project" value="InterPro"/>
</dbReference>
<protein>
    <recommendedName>
        <fullName evidence="4">CCHC-type domain-containing protein</fullName>
    </recommendedName>
</protein>
<dbReference type="EMBL" id="SDMP01000019">
    <property type="protein sequence ID" value="RYQ87364.1"/>
    <property type="molecule type" value="Genomic_DNA"/>
</dbReference>